<accession>A0AAD4BQC5</accession>
<gene>
    <name evidence="2" type="ORF">L210DRAFT_3505240</name>
</gene>
<sequence>MLRTQEGGVRASNEPIGLVDSSGGVRRGADGPSEPTRSLMGRGCIRTSRRRARQCLERGPKGCKCAIRANALIDGAEMHQNESSVGSSMPREGCGCAIRANALIDRAEMHQTSHSWARRHLGSGPSSGQTSSLEGDGGDDGEADGQPLGASFWLLAARLPDHTAPAHDQSEMRRFEVSIHKKSKVNQAGWKGETNLADLDSRPARFERLHLLVCPKALS</sequence>
<reference evidence="2" key="1">
    <citation type="submission" date="2019-10" db="EMBL/GenBank/DDBJ databases">
        <authorList>
            <consortium name="DOE Joint Genome Institute"/>
            <person name="Kuo A."/>
            <person name="Miyauchi S."/>
            <person name="Kiss E."/>
            <person name="Drula E."/>
            <person name="Kohler A."/>
            <person name="Sanchez-Garcia M."/>
            <person name="Andreopoulos B."/>
            <person name="Barry K.W."/>
            <person name="Bonito G."/>
            <person name="Buee M."/>
            <person name="Carver A."/>
            <person name="Chen C."/>
            <person name="Cichocki N."/>
            <person name="Clum A."/>
            <person name="Culley D."/>
            <person name="Crous P.W."/>
            <person name="Fauchery L."/>
            <person name="Girlanda M."/>
            <person name="Hayes R."/>
            <person name="Keri Z."/>
            <person name="LaButti K."/>
            <person name="Lipzen A."/>
            <person name="Lombard V."/>
            <person name="Magnuson J."/>
            <person name="Maillard F."/>
            <person name="Morin E."/>
            <person name="Murat C."/>
            <person name="Nolan M."/>
            <person name="Ohm R."/>
            <person name="Pangilinan J."/>
            <person name="Pereira M."/>
            <person name="Perotto S."/>
            <person name="Peter M."/>
            <person name="Riley R."/>
            <person name="Sitrit Y."/>
            <person name="Stielow B."/>
            <person name="Szollosi G."/>
            <person name="Zifcakova L."/>
            <person name="Stursova M."/>
            <person name="Spatafora J.W."/>
            <person name="Tedersoo L."/>
            <person name="Vaario L.-M."/>
            <person name="Yamada A."/>
            <person name="Yan M."/>
            <person name="Wang P."/>
            <person name="Xu J."/>
            <person name="Bruns T."/>
            <person name="Baldrian P."/>
            <person name="Vilgalys R."/>
            <person name="Henrissat B."/>
            <person name="Grigoriev I.V."/>
            <person name="Hibbett D."/>
            <person name="Nagy L.G."/>
            <person name="Martin F.M."/>
        </authorList>
    </citation>
    <scope>NUCLEOTIDE SEQUENCE</scope>
    <source>
        <strain evidence="2">BED1</strain>
    </source>
</reference>
<keyword evidence="3" id="KW-1185">Reference proteome</keyword>
<reference evidence="2" key="2">
    <citation type="journal article" date="2020" name="Nat. Commun.">
        <title>Large-scale genome sequencing of mycorrhizal fungi provides insights into the early evolution of symbiotic traits.</title>
        <authorList>
            <person name="Miyauchi S."/>
            <person name="Kiss E."/>
            <person name="Kuo A."/>
            <person name="Drula E."/>
            <person name="Kohler A."/>
            <person name="Sanchez-Garcia M."/>
            <person name="Morin E."/>
            <person name="Andreopoulos B."/>
            <person name="Barry K.W."/>
            <person name="Bonito G."/>
            <person name="Buee M."/>
            <person name="Carver A."/>
            <person name="Chen C."/>
            <person name="Cichocki N."/>
            <person name="Clum A."/>
            <person name="Culley D."/>
            <person name="Crous P.W."/>
            <person name="Fauchery L."/>
            <person name="Girlanda M."/>
            <person name="Hayes R.D."/>
            <person name="Keri Z."/>
            <person name="LaButti K."/>
            <person name="Lipzen A."/>
            <person name="Lombard V."/>
            <person name="Magnuson J."/>
            <person name="Maillard F."/>
            <person name="Murat C."/>
            <person name="Nolan M."/>
            <person name="Ohm R.A."/>
            <person name="Pangilinan J."/>
            <person name="Pereira M.F."/>
            <person name="Perotto S."/>
            <person name="Peter M."/>
            <person name="Pfister S."/>
            <person name="Riley R."/>
            <person name="Sitrit Y."/>
            <person name="Stielow J.B."/>
            <person name="Szollosi G."/>
            <person name="Zifcakova L."/>
            <person name="Stursova M."/>
            <person name="Spatafora J.W."/>
            <person name="Tedersoo L."/>
            <person name="Vaario L.M."/>
            <person name="Yamada A."/>
            <person name="Yan M."/>
            <person name="Wang P."/>
            <person name="Xu J."/>
            <person name="Bruns T."/>
            <person name="Baldrian P."/>
            <person name="Vilgalys R."/>
            <person name="Dunand C."/>
            <person name="Henrissat B."/>
            <person name="Grigoriev I.V."/>
            <person name="Hibbett D."/>
            <person name="Nagy L.G."/>
            <person name="Martin F.M."/>
        </authorList>
    </citation>
    <scope>NUCLEOTIDE SEQUENCE</scope>
    <source>
        <strain evidence="2">BED1</strain>
    </source>
</reference>
<dbReference type="AlphaFoldDB" id="A0AAD4BQC5"/>
<comment type="caution">
    <text evidence="2">The sequence shown here is derived from an EMBL/GenBank/DDBJ whole genome shotgun (WGS) entry which is preliminary data.</text>
</comment>
<feature type="region of interest" description="Disordered" evidence="1">
    <location>
        <begin position="1"/>
        <end position="40"/>
    </location>
</feature>
<evidence type="ECO:0000256" key="1">
    <source>
        <dbReference type="SAM" id="MobiDB-lite"/>
    </source>
</evidence>
<evidence type="ECO:0000313" key="2">
    <source>
        <dbReference type="EMBL" id="KAF8437480.1"/>
    </source>
</evidence>
<proteinExistence type="predicted"/>
<feature type="compositionally biased region" description="Polar residues" evidence="1">
    <location>
        <begin position="124"/>
        <end position="133"/>
    </location>
</feature>
<name>A0AAD4BQC5_BOLED</name>
<feature type="region of interest" description="Disordered" evidence="1">
    <location>
        <begin position="111"/>
        <end position="144"/>
    </location>
</feature>
<dbReference type="EMBL" id="WHUW01000018">
    <property type="protein sequence ID" value="KAF8437480.1"/>
    <property type="molecule type" value="Genomic_DNA"/>
</dbReference>
<evidence type="ECO:0000313" key="3">
    <source>
        <dbReference type="Proteomes" id="UP001194468"/>
    </source>
</evidence>
<protein>
    <submittedName>
        <fullName evidence="2">Uncharacterized protein</fullName>
    </submittedName>
</protein>
<organism evidence="2 3">
    <name type="scientific">Boletus edulis BED1</name>
    <dbReference type="NCBI Taxonomy" id="1328754"/>
    <lineage>
        <taxon>Eukaryota</taxon>
        <taxon>Fungi</taxon>
        <taxon>Dikarya</taxon>
        <taxon>Basidiomycota</taxon>
        <taxon>Agaricomycotina</taxon>
        <taxon>Agaricomycetes</taxon>
        <taxon>Agaricomycetidae</taxon>
        <taxon>Boletales</taxon>
        <taxon>Boletineae</taxon>
        <taxon>Boletaceae</taxon>
        <taxon>Boletoideae</taxon>
        <taxon>Boletus</taxon>
    </lineage>
</organism>
<dbReference type="Proteomes" id="UP001194468">
    <property type="component" value="Unassembled WGS sequence"/>
</dbReference>